<dbReference type="Proteomes" id="UP000245263">
    <property type="component" value="Chromosome 1"/>
</dbReference>
<gene>
    <name evidence="1" type="ORF">LPTSP3_g12290</name>
</gene>
<sequence>MGFWYPRPDLGGVIHPPPNESQLTYPIGLGYPSLLYAENFREKFAFLPKDSLFTTYA</sequence>
<evidence type="ECO:0000313" key="1">
    <source>
        <dbReference type="EMBL" id="BDA78299.1"/>
    </source>
</evidence>
<dbReference type="EMBL" id="AP025028">
    <property type="protein sequence ID" value="BDA78299.1"/>
    <property type="molecule type" value="Genomic_DNA"/>
</dbReference>
<protein>
    <submittedName>
        <fullName evidence="1">Uncharacterized protein</fullName>
    </submittedName>
</protein>
<evidence type="ECO:0000313" key="2">
    <source>
        <dbReference type="Proteomes" id="UP000245263"/>
    </source>
</evidence>
<proteinExistence type="predicted"/>
<name>A0ABM7URW0_9LEPT</name>
<organism evidence="1 2">
    <name type="scientific">Leptospira kobayashii</name>
    <dbReference type="NCBI Taxonomy" id="1917830"/>
    <lineage>
        <taxon>Bacteria</taxon>
        <taxon>Pseudomonadati</taxon>
        <taxon>Spirochaetota</taxon>
        <taxon>Spirochaetia</taxon>
        <taxon>Leptospirales</taxon>
        <taxon>Leptospiraceae</taxon>
        <taxon>Leptospira</taxon>
    </lineage>
</organism>
<accession>A0ABM7URW0</accession>
<reference evidence="1 2" key="1">
    <citation type="submission" date="2021-08" db="EMBL/GenBank/DDBJ databases">
        <title>Complete genome sequence of Leptospira kobayashii strain E30.</title>
        <authorList>
            <person name="Nakao R."/>
            <person name="Nakamura S."/>
            <person name="Masuzawa T."/>
            <person name="Koizumi N."/>
        </authorList>
    </citation>
    <scope>NUCLEOTIDE SEQUENCE [LARGE SCALE GENOMIC DNA]</scope>
    <source>
        <strain evidence="1 2">E30</strain>
    </source>
</reference>
<keyword evidence="2" id="KW-1185">Reference proteome</keyword>